<feature type="transmembrane region" description="Helical" evidence="9">
    <location>
        <begin position="7"/>
        <end position="31"/>
    </location>
</feature>
<evidence type="ECO:0000256" key="9">
    <source>
        <dbReference type="SAM" id="Phobius"/>
    </source>
</evidence>
<dbReference type="Pfam" id="PF02653">
    <property type="entry name" value="BPD_transp_2"/>
    <property type="match status" value="1"/>
</dbReference>
<keyword evidence="5" id="KW-0029">Amino-acid transport</keyword>
<keyword evidence="6 9" id="KW-1133">Transmembrane helix</keyword>
<keyword evidence="2" id="KW-0813">Transport</keyword>
<organism evidence="10 11">
    <name type="scientific">Halorubrum trueperi</name>
    <dbReference type="NCBI Taxonomy" id="2004704"/>
    <lineage>
        <taxon>Archaea</taxon>
        <taxon>Methanobacteriati</taxon>
        <taxon>Methanobacteriota</taxon>
        <taxon>Stenosarchaea group</taxon>
        <taxon>Halobacteria</taxon>
        <taxon>Halobacteriales</taxon>
        <taxon>Haloferacaceae</taxon>
        <taxon>Halorubrum</taxon>
    </lineage>
</organism>
<dbReference type="InterPro" id="IPR052157">
    <property type="entry name" value="BCAA_transport_permease"/>
</dbReference>
<keyword evidence="4 9" id="KW-0812">Transmembrane</keyword>
<evidence type="ECO:0000256" key="5">
    <source>
        <dbReference type="ARBA" id="ARBA00022970"/>
    </source>
</evidence>
<dbReference type="InterPro" id="IPR001851">
    <property type="entry name" value="ABC_transp_permease"/>
</dbReference>
<name>A0ABD5USE9_9EURY</name>
<evidence type="ECO:0000256" key="3">
    <source>
        <dbReference type="ARBA" id="ARBA00022475"/>
    </source>
</evidence>
<keyword evidence="7 9" id="KW-0472">Membrane</keyword>
<feature type="transmembrane region" description="Helical" evidence="9">
    <location>
        <begin position="194"/>
        <end position="212"/>
    </location>
</feature>
<gene>
    <name evidence="10" type="ORF">ACFQEY_17060</name>
</gene>
<dbReference type="GO" id="GO:0005886">
    <property type="term" value="C:plasma membrane"/>
    <property type="evidence" value="ECO:0007669"/>
    <property type="project" value="UniProtKB-SubCell"/>
</dbReference>
<comment type="caution">
    <text evidence="10">The sequence shown here is derived from an EMBL/GenBank/DDBJ whole genome shotgun (WGS) entry which is preliminary data.</text>
</comment>
<dbReference type="PANTHER" id="PTHR11795">
    <property type="entry name" value="BRANCHED-CHAIN AMINO ACID TRANSPORT SYSTEM PERMEASE PROTEIN LIVH"/>
    <property type="match status" value="1"/>
</dbReference>
<protein>
    <submittedName>
        <fullName evidence="10">Branched-chain amino acid ABC transporter permease</fullName>
    </submittedName>
</protein>
<reference evidence="10 11" key="1">
    <citation type="journal article" date="2019" name="Int. J. Syst. Evol. Microbiol.">
        <title>The Global Catalogue of Microorganisms (GCM) 10K type strain sequencing project: providing services to taxonomists for standard genome sequencing and annotation.</title>
        <authorList>
            <consortium name="The Broad Institute Genomics Platform"/>
            <consortium name="The Broad Institute Genome Sequencing Center for Infectious Disease"/>
            <person name="Wu L."/>
            <person name="Ma J."/>
        </authorList>
    </citation>
    <scope>NUCLEOTIDE SEQUENCE [LARGE SCALE GENOMIC DNA]</scope>
    <source>
        <strain evidence="10 11">Y73</strain>
    </source>
</reference>
<evidence type="ECO:0000256" key="6">
    <source>
        <dbReference type="ARBA" id="ARBA00022989"/>
    </source>
</evidence>
<evidence type="ECO:0000256" key="7">
    <source>
        <dbReference type="ARBA" id="ARBA00023136"/>
    </source>
</evidence>
<dbReference type="Proteomes" id="UP001596333">
    <property type="component" value="Unassembled WGS sequence"/>
</dbReference>
<dbReference type="EMBL" id="JBHSXI010000024">
    <property type="protein sequence ID" value="MFC6890698.1"/>
    <property type="molecule type" value="Genomic_DNA"/>
</dbReference>
<comment type="subcellular location">
    <subcellularLocation>
        <location evidence="1">Cell membrane</location>
        <topology evidence="1">Multi-pass membrane protein</topology>
    </subcellularLocation>
</comment>
<feature type="transmembrane region" description="Helical" evidence="9">
    <location>
        <begin position="37"/>
        <end position="56"/>
    </location>
</feature>
<evidence type="ECO:0000256" key="2">
    <source>
        <dbReference type="ARBA" id="ARBA00022448"/>
    </source>
</evidence>
<proteinExistence type="inferred from homology"/>
<accession>A0ABD5USE9</accession>
<dbReference type="AlphaFoldDB" id="A0ABD5USE9"/>
<feature type="transmembrane region" description="Helical" evidence="9">
    <location>
        <begin position="63"/>
        <end position="83"/>
    </location>
</feature>
<dbReference type="RefSeq" id="WP_379770972.1">
    <property type="nucleotide sequence ID" value="NZ_JBHSXI010000024.1"/>
</dbReference>
<dbReference type="CDD" id="cd06582">
    <property type="entry name" value="TM_PBP1_LivH_like"/>
    <property type="match status" value="1"/>
</dbReference>
<sequence>MVEVSSIIYATLLGLQIGFVFALIAIGLSIIFGLMEVVNFAHGSLFMLGAYVAYTVSVEFGSFWLAVIIAPVIVGLIGAVMEVTTIRPLYDRPPFHSILVTFGLVIAIQEGVKILWGTKQKSLKIPSILQESVTAGAITFPLYRIFLLVASIAVLGILWAIITQTDYGLLIRASTHDAEMVTALGINVGRLRTGVFVLGAGLAGIAGVFVAGSQAITPEMDAHIIIIAFAIVIIGGLGDLRGTVIGAVLVGLITSFAGLFAPSLTDVFVFGLMVLVLLLKPEGLLGRENPT</sequence>
<evidence type="ECO:0000256" key="4">
    <source>
        <dbReference type="ARBA" id="ARBA00022692"/>
    </source>
</evidence>
<evidence type="ECO:0000256" key="1">
    <source>
        <dbReference type="ARBA" id="ARBA00004651"/>
    </source>
</evidence>
<evidence type="ECO:0000313" key="10">
    <source>
        <dbReference type="EMBL" id="MFC6890698.1"/>
    </source>
</evidence>
<evidence type="ECO:0000313" key="11">
    <source>
        <dbReference type="Proteomes" id="UP001596333"/>
    </source>
</evidence>
<keyword evidence="11" id="KW-1185">Reference proteome</keyword>
<dbReference type="GO" id="GO:0006865">
    <property type="term" value="P:amino acid transport"/>
    <property type="evidence" value="ECO:0007669"/>
    <property type="project" value="UniProtKB-KW"/>
</dbReference>
<evidence type="ECO:0000256" key="8">
    <source>
        <dbReference type="ARBA" id="ARBA00037998"/>
    </source>
</evidence>
<feature type="transmembrane region" description="Helical" evidence="9">
    <location>
        <begin position="259"/>
        <end position="279"/>
    </location>
</feature>
<feature type="transmembrane region" description="Helical" evidence="9">
    <location>
        <begin position="95"/>
        <end position="116"/>
    </location>
</feature>
<feature type="transmembrane region" description="Helical" evidence="9">
    <location>
        <begin position="224"/>
        <end position="253"/>
    </location>
</feature>
<dbReference type="PANTHER" id="PTHR11795:SF442">
    <property type="entry name" value="ABC TRANSPORTER ATP-BINDING PROTEIN"/>
    <property type="match status" value="1"/>
</dbReference>
<comment type="similarity">
    <text evidence="8">Belongs to the binding-protein-dependent transport system permease family. LivHM subfamily.</text>
</comment>
<keyword evidence="3" id="KW-1003">Cell membrane</keyword>
<feature type="transmembrane region" description="Helical" evidence="9">
    <location>
        <begin position="137"/>
        <end position="162"/>
    </location>
</feature>